<dbReference type="InterPro" id="IPR035914">
    <property type="entry name" value="Sperma_CUB_dom_sf"/>
</dbReference>
<reference evidence="9 10" key="1">
    <citation type="submission" date="2020-08" db="EMBL/GenBank/DDBJ databases">
        <title>Aphidius gifuensis genome sequencing and assembly.</title>
        <authorList>
            <person name="Du Z."/>
        </authorList>
    </citation>
    <scope>NUCLEOTIDE SEQUENCE [LARGE SCALE GENOMIC DNA]</scope>
    <source>
        <strain evidence="9">YNYX2018</strain>
        <tissue evidence="9">Adults</tissue>
    </source>
</reference>
<dbReference type="PROSITE" id="PS50227">
    <property type="entry name" value="G_PROTEIN_RECEP_F2_3"/>
    <property type="match status" value="1"/>
</dbReference>
<feature type="domain" description="Ig-like" evidence="8">
    <location>
        <begin position="386"/>
        <end position="472"/>
    </location>
</feature>
<feature type="transmembrane region" description="Helical" evidence="4">
    <location>
        <begin position="1158"/>
        <end position="1179"/>
    </location>
</feature>
<feature type="domain" description="EGF-like" evidence="6">
    <location>
        <begin position="203"/>
        <end position="244"/>
    </location>
</feature>
<dbReference type="InterPro" id="IPR000859">
    <property type="entry name" value="CUB_dom"/>
</dbReference>
<evidence type="ECO:0000259" key="8">
    <source>
        <dbReference type="PROSITE" id="PS50835"/>
    </source>
</evidence>
<evidence type="ECO:0000259" key="7">
    <source>
        <dbReference type="PROSITE" id="PS50227"/>
    </source>
</evidence>
<dbReference type="SMART" id="SM00408">
    <property type="entry name" value="IGc2"/>
    <property type="match status" value="1"/>
</dbReference>
<evidence type="ECO:0000256" key="3">
    <source>
        <dbReference type="SAM" id="MobiDB-lite"/>
    </source>
</evidence>
<dbReference type="PANTHER" id="PTHR45813">
    <property type="entry name" value="IG-LIKE DOMAIN-CONTAINING PROTEIN"/>
    <property type="match status" value="1"/>
</dbReference>
<feature type="region of interest" description="Disordered" evidence="3">
    <location>
        <begin position="1267"/>
        <end position="1286"/>
    </location>
</feature>
<feature type="disulfide bond" evidence="2">
    <location>
        <begin position="192"/>
        <end position="201"/>
    </location>
</feature>
<dbReference type="SUPFAM" id="SSF111418">
    <property type="entry name" value="Hormone receptor domain"/>
    <property type="match status" value="1"/>
</dbReference>
<feature type="transmembrane region" description="Helical" evidence="4">
    <location>
        <begin position="1084"/>
        <end position="1109"/>
    </location>
</feature>
<dbReference type="SMART" id="SM00181">
    <property type="entry name" value="EGF"/>
    <property type="match status" value="2"/>
</dbReference>
<keyword evidence="4" id="KW-0472">Membrane</keyword>
<evidence type="ECO:0000259" key="6">
    <source>
        <dbReference type="PROSITE" id="PS50026"/>
    </source>
</evidence>
<feature type="domain" description="EGF-like" evidence="6">
    <location>
        <begin position="164"/>
        <end position="202"/>
    </location>
</feature>
<dbReference type="InterPro" id="IPR003599">
    <property type="entry name" value="Ig_sub"/>
</dbReference>
<evidence type="ECO:0000259" key="5">
    <source>
        <dbReference type="PROSITE" id="PS01180"/>
    </source>
</evidence>
<dbReference type="GO" id="GO:0007189">
    <property type="term" value="P:adenylate cyclase-activating G protein-coupled receptor signaling pathway"/>
    <property type="evidence" value="ECO:0007669"/>
    <property type="project" value="TreeGrafter"/>
</dbReference>
<name>A0A834XNK6_APHGI</name>
<feature type="transmembrane region" description="Helical" evidence="4">
    <location>
        <begin position="1043"/>
        <end position="1064"/>
    </location>
</feature>
<feature type="disulfide bond" evidence="2">
    <location>
        <begin position="234"/>
        <end position="243"/>
    </location>
</feature>
<feature type="disulfide bond" evidence="2">
    <location>
        <begin position="173"/>
        <end position="190"/>
    </location>
</feature>
<comment type="caution">
    <text evidence="2">Lacks conserved residue(s) required for the propagation of feature annotation.</text>
</comment>
<dbReference type="Gene3D" id="4.10.1240.10">
    <property type="entry name" value="GPCR, family 2, extracellular hormone receptor domain"/>
    <property type="match status" value="1"/>
</dbReference>
<feature type="domain" description="CUB" evidence="5">
    <location>
        <begin position="30"/>
        <end position="159"/>
    </location>
</feature>
<dbReference type="InterPro" id="IPR001879">
    <property type="entry name" value="GPCR_2_extracellular_dom"/>
</dbReference>
<feature type="transmembrane region" description="Helical" evidence="4">
    <location>
        <begin position="7"/>
        <end position="27"/>
    </location>
</feature>
<proteinExistence type="predicted"/>
<protein>
    <submittedName>
        <fullName evidence="9">Uncharacterized protein</fullName>
    </submittedName>
</protein>
<feature type="domain" description="G-protein coupled receptors family 2 profile 1" evidence="7">
    <location>
        <begin position="587"/>
        <end position="645"/>
    </location>
</feature>
<dbReference type="GO" id="GO:0016020">
    <property type="term" value="C:membrane"/>
    <property type="evidence" value="ECO:0007669"/>
    <property type="project" value="InterPro"/>
</dbReference>
<keyword evidence="10" id="KW-1185">Reference proteome</keyword>
<dbReference type="PROSITE" id="PS50835">
    <property type="entry name" value="IG_LIKE"/>
    <property type="match status" value="2"/>
</dbReference>
<dbReference type="CDD" id="cd00096">
    <property type="entry name" value="Ig"/>
    <property type="match status" value="1"/>
</dbReference>
<dbReference type="InterPro" id="IPR007110">
    <property type="entry name" value="Ig-like_dom"/>
</dbReference>
<dbReference type="Gene3D" id="2.60.120.290">
    <property type="entry name" value="Spermadhesin, CUB domain"/>
    <property type="match status" value="1"/>
</dbReference>
<dbReference type="CDD" id="cd00054">
    <property type="entry name" value="EGF_CA"/>
    <property type="match status" value="1"/>
</dbReference>
<dbReference type="InterPro" id="IPR003598">
    <property type="entry name" value="Ig_sub2"/>
</dbReference>
<evidence type="ECO:0000256" key="1">
    <source>
        <dbReference type="ARBA" id="ARBA00023157"/>
    </source>
</evidence>
<dbReference type="Gene3D" id="2.60.40.10">
    <property type="entry name" value="Immunoglobulins"/>
    <property type="match status" value="2"/>
</dbReference>
<dbReference type="PROSITE" id="PS01180">
    <property type="entry name" value="CUB"/>
    <property type="match status" value="1"/>
</dbReference>
<dbReference type="GO" id="GO:0004930">
    <property type="term" value="F:G protein-coupled receptor activity"/>
    <property type="evidence" value="ECO:0007669"/>
    <property type="project" value="InterPro"/>
</dbReference>
<evidence type="ECO:0000256" key="2">
    <source>
        <dbReference type="PROSITE-ProRule" id="PRU00076"/>
    </source>
</evidence>
<dbReference type="Gene3D" id="2.10.25.10">
    <property type="entry name" value="Laminin"/>
    <property type="match status" value="1"/>
</dbReference>
<feature type="transmembrane region" description="Helical" evidence="4">
    <location>
        <begin position="942"/>
        <end position="966"/>
    </location>
</feature>
<keyword evidence="2" id="KW-0245">EGF-like domain</keyword>
<feature type="transmembrane region" description="Helical" evidence="4">
    <location>
        <begin position="1130"/>
        <end position="1152"/>
    </location>
</feature>
<dbReference type="SUPFAM" id="SSF57196">
    <property type="entry name" value="EGF/Laminin"/>
    <property type="match status" value="1"/>
</dbReference>
<dbReference type="SMART" id="SM00409">
    <property type="entry name" value="IG"/>
    <property type="match status" value="2"/>
</dbReference>
<dbReference type="Pfam" id="PF13927">
    <property type="entry name" value="Ig_3"/>
    <property type="match status" value="1"/>
</dbReference>
<dbReference type="PANTHER" id="PTHR45813:SF8">
    <property type="entry name" value="IG-LIKE DOMAIN-CONTAINING PROTEIN"/>
    <property type="match status" value="1"/>
</dbReference>
<keyword evidence="4" id="KW-1133">Transmembrane helix</keyword>
<keyword evidence="4" id="KW-0812">Transmembrane</keyword>
<dbReference type="InterPro" id="IPR051587">
    <property type="entry name" value="Adhesion_GPCR"/>
</dbReference>
<dbReference type="InterPro" id="IPR013783">
    <property type="entry name" value="Ig-like_fold"/>
</dbReference>
<sequence>MVAEIKFGFSIIILFVIIKAITNVVIAENCGGHLTSQKGIINTPNFPNIFNVPIKCHWIIDASNLPFGNGSIIVYLTQLYVNKGLKFTEYAYYESETTNFGETVIKEITESNIFEYRWIKTYRPFLVIEFLLERLEGNHVRILHDLLDVYGFNMTYEVTENEANENSCTVRDCSFTGDCILDDDFSEFSCRCFDDFRGEKCSIGPLCMGDNKNDICRNGGTCRHIGAEAVRCQCPPDFAGDHCEIPLINDNNSDCGGSNCILQCSFDGKDRRPCNCKDPIKIHNNRSRYEFRIKLTNSTNGLKSQAGSMENLLRKQLAKHLRNSNIGSIEDLKILSITPTSEVTFNFFGTSNDGDKIRESLNRLVQRKRLNDFTFESTYFTFQKKPSLRLQSLDVVGREVRLGNEFVLSCTAQGSDGLKFTWYKDNMLINMSKTYREIWYKNMPNDGSDIYSSILTIEKATLLDSGQYTCQAIDWGSQQCKSIYIDVRDQPEVKVVPRTATIEKGNDLQLLCITPNMKSLGIGFGWTKNRALVKLEPGSQVWEDLYPAGSILKIINAQKSAIYTCNVAHKSMSVRVEVVNKTMIPICTNEISWGLRWPDTGPGTESLLDCPQHFVGSHVSRLCSMKDATTSVWQIPDFSECLYQQFISPYTNFQSLTLGYQNTTGSETIIAFWEVLRSRKLSLYPGEGDRILSILIEIEEYQNSIGELYDLYDSADSMIKIINKILSDRNSIFINNKQSILQQLTQRNLEYLAKKLPDSHKHIALSSTVIDIHSFNQTNNDELLYQLPADAYMYPHWYNDKITIRQLQSSMNKDKTMNLMVIVYKNITQFMPTTFVKELEDGTDLEYHFNSHVVTIMIDKITKNNIQIELIMKNINNITSSWNISCGIVDNYGIWNLDYCKTIIIPEDGTTKCICHSYGTFAVFLKSRAVRVILAKIEKTTFLILLGCFLCLIQCTITLLIIIGYIIKYRTWLNFLKLQCSVAFIGAMILFIYSIYFKITDKQQYSIIAVFLETFLLIGMSSPISQALIIYADLTQLKLGKNFQPTVISVITGLPIICILITELSHKSTGWTHNSWWLIFGSGVYNIFISCVLTMLSIFILIYTGGYVKAHLLIKQNIIKKEIIKKKIKILDQSGLILTCLIIVIGSSIFYINSDNIIWHYIFSTFTIILGFINLIIFIGKNEILFIAPILQRFTNNSNGDDDNNENIKTDTNKICSKKDIDNDCGQQGILLNLPGYMETRGIAIGGIDVRNCVNQLPGTYVNTSLIQQPPAPLPPPTSSSTSTLSNRYLKDKNDDINLDNYNSTIDSGTTLARPSNCGQEFYNVTSRSNSNNWDHTVFVGSREVQTCNSSMLQAECSAVVLCSVDVESRMGINSMPDVTLATKNEIELLNKIEVKRDHVNIIPDIATTGERKQPDGEEKNPEITITDCETTGMLDAISHDLDYLLNRTDET</sequence>
<dbReference type="InterPro" id="IPR036179">
    <property type="entry name" value="Ig-like_dom_sf"/>
</dbReference>
<dbReference type="InterPro" id="IPR000742">
    <property type="entry name" value="EGF"/>
</dbReference>
<accession>A0A834XNK6</accession>
<dbReference type="EMBL" id="JACMRX010000004">
    <property type="protein sequence ID" value="KAF7990420.1"/>
    <property type="molecule type" value="Genomic_DNA"/>
</dbReference>
<evidence type="ECO:0000313" key="10">
    <source>
        <dbReference type="Proteomes" id="UP000639338"/>
    </source>
</evidence>
<organism evidence="9 10">
    <name type="scientific">Aphidius gifuensis</name>
    <name type="common">Parasitoid wasp</name>
    <dbReference type="NCBI Taxonomy" id="684658"/>
    <lineage>
        <taxon>Eukaryota</taxon>
        <taxon>Metazoa</taxon>
        <taxon>Ecdysozoa</taxon>
        <taxon>Arthropoda</taxon>
        <taxon>Hexapoda</taxon>
        <taxon>Insecta</taxon>
        <taxon>Pterygota</taxon>
        <taxon>Neoptera</taxon>
        <taxon>Endopterygota</taxon>
        <taxon>Hymenoptera</taxon>
        <taxon>Apocrita</taxon>
        <taxon>Ichneumonoidea</taxon>
        <taxon>Braconidae</taxon>
        <taxon>Aphidiinae</taxon>
        <taxon>Aphidius</taxon>
    </lineage>
</organism>
<evidence type="ECO:0000256" key="4">
    <source>
        <dbReference type="SAM" id="Phobius"/>
    </source>
</evidence>
<feature type="transmembrane region" description="Helical" evidence="4">
    <location>
        <begin position="1005"/>
        <end position="1031"/>
    </location>
</feature>
<gene>
    <name evidence="9" type="ORF">HCN44_000225</name>
</gene>
<dbReference type="OrthoDB" id="6138650at2759"/>
<comment type="caution">
    <text evidence="9">The sequence shown here is derived from an EMBL/GenBank/DDBJ whole genome shotgun (WGS) entry which is preliminary data.</text>
</comment>
<dbReference type="PROSITE" id="PS00022">
    <property type="entry name" value="EGF_1"/>
    <property type="match status" value="2"/>
</dbReference>
<dbReference type="InterPro" id="IPR036445">
    <property type="entry name" value="GPCR_2_extracell_dom_sf"/>
</dbReference>
<feature type="transmembrane region" description="Helical" evidence="4">
    <location>
        <begin position="978"/>
        <end position="999"/>
    </location>
</feature>
<dbReference type="Proteomes" id="UP000639338">
    <property type="component" value="Unassembled WGS sequence"/>
</dbReference>
<dbReference type="SUPFAM" id="SSF49854">
    <property type="entry name" value="Spermadhesin, CUB domain"/>
    <property type="match status" value="1"/>
</dbReference>
<dbReference type="PROSITE" id="PS50026">
    <property type="entry name" value="EGF_3"/>
    <property type="match status" value="2"/>
</dbReference>
<feature type="domain" description="Ig-like" evidence="8">
    <location>
        <begin position="491"/>
        <end position="577"/>
    </location>
</feature>
<evidence type="ECO:0000313" key="9">
    <source>
        <dbReference type="EMBL" id="KAF7990420.1"/>
    </source>
</evidence>
<dbReference type="SUPFAM" id="SSF48726">
    <property type="entry name" value="Immunoglobulin"/>
    <property type="match status" value="2"/>
</dbReference>
<keyword evidence="1 2" id="KW-1015">Disulfide bond</keyword>